<feature type="non-terminal residue" evidence="1">
    <location>
        <position position="1"/>
    </location>
</feature>
<protein>
    <submittedName>
        <fullName evidence="1">Uncharacterized protein</fullName>
    </submittedName>
</protein>
<dbReference type="AlphaFoldDB" id="H5U793"/>
<gene>
    <name evidence="1" type="ORF">GOSPT_140_00010</name>
</gene>
<reference evidence="1 2" key="1">
    <citation type="submission" date="2012-02" db="EMBL/GenBank/DDBJ databases">
        <title>Whole genome shotgun sequence of Gordonia sputi NBRC 100414.</title>
        <authorList>
            <person name="Yoshida I."/>
            <person name="Hosoyama A."/>
            <person name="Tsuchikane K."/>
            <person name="Katsumata H."/>
            <person name="Yamazaki S."/>
            <person name="Fujita N."/>
        </authorList>
    </citation>
    <scope>NUCLEOTIDE SEQUENCE [LARGE SCALE GENOMIC DNA]</scope>
    <source>
        <strain evidence="1 2">NBRC 100414</strain>
    </source>
</reference>
<keyword evidence="2" id="KW-1185">Reference proteome</keyword>
<evidence type="ECO:0000313" key="1">
    <source>
        <dbReference type="EMBL" id="GAB41601.1"/>
    </source>
</evidence>
<comment type="caution">
    <text evidence="1">The sequence shown here is derived from an EMBL/GenBank/DDBJ whole genome shotgun (WGS) entry which is preliminary data.</text>
</comment>
<organism evidence="1 2">
    <name type="scientific">Gordonia sputi NBRC 100414</name>
    <dbReference type="NCBI Taxonomy" id="1089453"/>
    <lineage>
        <taxon>Bacteria</taxon>
        <taxon>Bacillati</taxon>
        <taxon>Actinomycetota</taxon>
        <taxon>Actinomycetes</taxon>
        <taxon>Mycobacteriales</taxon>
        <taxon>Gordoniaceae</taxon>
        <taxon>Gordonia</taxon>
    </lineage>
</organism>
<sequence length="81" mass="8467">QPLLTPEGLAESLMVATLRVSPEFALSSARHVKKADGCRSQVRSVSKDSPITFGASSLSPTSCPGGKMDLSVPTGKKCYIS</sequence>
<accession>H5U793</accession>
<proteinExistence type="predicted"/>
<dbReference type="EMBL" id="BAFC01000138">
    <property type="protein sequence ID" value="GAB41601.1"/>
    <property type="molecule type" value="Genomic_DNA"/>
</dbReference>
<name>H5U793_9ACTN</name>
<evidence type="ECO:0000313" key="2">
    <source>
        <dbReference type="Proteomes" id="UP000005845"/>
    </source>
</evidence>
<dbReference type="Proteomes" id="UP000005845">
    <property type="component" value="Unassembled WGS sequence"/>
</dbReference>